<evidence type="ECO:0000313" key="11">
    <source>
        <dbReference type="EMBL" id="EKC52630.1"/>
    </source>
</evidence>
<evidence type="ECO:0000256" key="5">
    <source>
        <dbReference type="ARBA" id="ARBA00022989"/>
    </source>
</evidence>
<gene>
    <name evidence="11" type="ORF">LEA_16794</name>
</gene>
<dbReference type="EMBL" id="AJWY01011485">
    <property type="protein sequence ID" value="EKC52630.1"/>
    <property type="molecule type" value="Genomic_DNA"/>
</dbReference>
<feature type="non-terminal residue" evidence="11">
    <location>
        <position position="154"/>
    </location>
</feature>
<keyword evidence="4 10" id="KW-0812">Transmembrane</keyword>
<dbReference type="SMART" id="SM01207">
    <property type="entry name" value="G3P_acyltransf"/>
    <property type="match status" value="1"/>
</dbReference>
<keyword evidence="6" id="KW-0443">Lipid metabolism</keyword>
<keyword evidence="8" id="KW-0594">Phospholipid biosynthesis</keyword>
<feature type="transmembrane region" description="Helical" evidence="10">
    <location>
        <begin position="43"/>
        <end position="62"/>
    </location>
</feature>
<feature type="transmembrane region" description="Helical" evidence="10">
    <location>
        <begin position="130"/>
        <end position="148"/>
    </location>
</feature>
<dbReference type="PANTHER" id="PTHR30309:SF0">
    <property type="entry name" value="GLYCEROL-3-PHOSPHATE ACYLTRANSFERASE-RELATED"/>
    <property type="match status" value="1"/>
</dbReference>
<accession>K1SG27</accession>
<evidence type="ECO:0000256" key="7">
    <source>
        <dbReference type="ARBA" id="ARBA00023136"/>
    </source>
</evidence>
<organism evidence="11">
    <name type="scientific">human gut metagenome</name>
    <dbReference type="NCBI Taxonomy" id="408170"/>
    <lineage>
        <taxon>unclassified sequences</taxon>
        <taxon>metagenomes</taxon>
        <taxon>organismal metagenomes</taxon>
    </lineage>
</organism>
<dbReference type="PANTHER" id="PTHR30309">
    <property type="entry name" value="INNER MEMBRANE PROTEIN YGIH"/>
    <property type="match status" value="1"/>
</dbReference>
<keyword evidence="5 10" id="KW-1133">Transmembrane helix</keyword>
<keyword evidence="1" id="KW-1003">Cell membrane</keyword>
<feature type="transmembrane region" description="Helical" evidence="10">
    <location>
        <begin position="104"/>
        <end position="124"/>
    </location>
</feature>
<keyword evidence="3" id="KW-0808">Transferase</keyword>
<evidence type="ECO:0000256" key="4">
    <source>
        <dbReference type="ARBA" id="ARBA00022692"/>
    </source>
</evidence>
<sequence length="154" mass="16623">MTNMLRTFGKAPAIATFICDVGKGIVAVVLAKKLLCGDADPLVCGYIAAVFSILGHMFPIYFKFRGGKGVATALGVTTALAWQTFPIVMIPFVIIVAVSKMISLGSIISAAILPIATYFVYYFWYPECSPVVPTVATAVIALLIIFMHRTNIKR</sequence>
<keyword evidence="7 10" id="KW-0472">Membrane</keyword>
<dbReference type="GO" id="GO:0043772">
    <property type="term" value="F:acyl-phosphate glycerol-3-phosphate acyltransferase activity"/>
    <property type="evidence" value="ECO:0007669"/>
    <property type="project" value="InterPro"/>
</dbReference>
<comment type="caution">
    <text evidence="11">The sequence shown here is derived from an EMBL/GenBank/DDBJ whole genome shotgun (WGS) entry which is preliminary data.</text>
</comment>
<evidence type="ECO:0000256" key="9">
    <source>
        <dbReference type="ARBA" id="ARBA00023264"/>
    </source>
</evidence>
<keyword evidence="2" id="KW-0444">Lipid biosynthesis</keyword>
<name>K1SG27_9ZZZZ</name>
<reference evidence="11" key="1">
    <citation type="journal article" date="2013" name="Environ. Microbiol.">
        <title>Microbiota from the distal guts of lean and obese adolescents exhibit partial functional redundancy besides clear differences in community structure.</title>
        <authorList>
            <person name="Ferrer M."/>
            <person name="Ruiz A."/>
            <person name="Lanza F."/>
            <person name="Haange S.B."/>
            <person name="Oberbach A."/>
            <person name="Till H."/>
            <person name="Bargiela R."/>
            <person name="Campoy C."/>
            <person name="Segura M.T."/>
            <person name="Richter M."/>
            <person name="von Bergen M."/>
            <person name="Seifert J."/>
            <person name="Suarez A."/>
        </authorList>
    </citation>
    <scope>NUCLEOTIDE SEQUENCE</scope>
</reference>
<proteinExistence type="predicted"/>
<dbReference type="AlphaFoldDB" id="K1SG27"/>
<dbReference type="Pfam" id="PF02660">
    <property type="entry name" value="G3P_acyltransf"/>
    <property type="match status" value="1"/>
</dbReference>
<dbReference type="GO" id="GO:0008654">
    <property type="term" value="P:phospholipid biosynthetic process"/>
    <property type="evidence" value="ECO:0007669"/>
    <property type="project" value="UniProtKB-KW"/>
</dbReference>
<dbReference type="InterPro" id="IPR003811">
    <property type="entry name" value="G3P_acylTferase_PlsY"/>
</dbReference>
<evidence type="ECO:0000256" key="3">
    <source>
        <dbReference type="ARBA" id="ARBA00022679"/>
    </source>
</evidence>
<dbReference type="GO" id="GO:0005886">
    <property type="term" value="C:plasma membrane"/>
    <property type="evidence" value="ECO:0007669"/>
    <property type="project" value="InterPro"/>
</dbReference>
<evidence type="ECO:0000256" key="2">
    <source>
        <dbReference type="ARBA" id="ARBA00022516"/>
    </source>
</evidence>
<evidence type="ECO:0000256" key="8">
    <source>
        <dbReference type="ARBA" id="ARBA00023209"/>
    </source>
</evidence>
<feature type="transmembrane region" description="Helical" evidence="10">
    <location>
        <begin position="74"/>
        <end position="97"/>
    </location>
</feature>
<evidence type="ECO:0000256" key="6">
    <source>
        <dbReference type="ARBA" id="ARBA00023098"/>
    </source>
</evidence>
<keyword evidence="9" id="KW-1208">Phospholipid metabolism</keyword>
<evidence type="ECO:0000256" key="1">
    <source>
        <dbReference type="ARBA" id="ARBA00022475"/>
    </source>
</evidence>
<evidence type="ECO:0000256" key="10">
    <source>
        <dbReference type="SAM" id="Phobius"/>
    </source>
</evidence>
<protein>
    <submittedName>
        <fullName evidence="11">Membrane protein containing DUF205</fullName>
    </submittedName>
</protein>